<dbReference type="Proteomes" id="UP000324222">
    <property type="component" value="Unassembled WGS sequence"/>
</dbReference>
<gene>
    <name evidence="1" type="ORF">E2C01_066777</name>
</gene>
<name>A0A5B7HRT4_PORTR</name>
<keyword evidence="2" id="KW-1185">Reference proteome</keyword>
<organism evidence="1 2">
    <name type="scientific">Portunus trituberculatus</name>
    <name type="common">Swimming crab</name>
    <name type="synonym">Neptunus trituberculatus</name>
    <dbReference type="NCBI Taxonomy" id="210409"/>
    <lineage>
        <taxon>Eukaryota</taxon>
        <taxon>Metazoa</taxon>
        <taxon>Ecdysozoa</taxon>
        <taxon>Arthropoda</taxon>
        <taxon>Crustacea</taxon>
        <taxon>Multicrustacea</taxon>
        <taxon>Malacostraca</taxon>
        <taxon>Eumalacostraca</taxon>
        <taxon>Eucarida</taxon>
        <taxon>Decapoda</taxon>
        <taxon>Pleocyemata</taxon>
        <taxon>Brachyura</taxon>
        <taxon>Eubrachyura</taxon>
        <taxon>Portunoidea</taxon>
        <taxon>Portunidae</taxon>
        <taxon>Portuninae</taxon>
        <taxon>Portunus</taxon>
    </lineage>
</organism>
<evidence type="ECO:0000313" key="2">
    <source>
        <dbReference type="Proteomes" id="UP000324222"/>
    </source>
</evidence>
<dbReference type="EMBL" id="VSRR010034787">
    <property type="protein sequence ID" value="MPC72469.1"/>
    <property type="molecule type" value="Genomic_DNA"/>
</dbReference>
<protein>
    <submittedName>
        <fullName evidence="1">Uncharacterized protein</fullName>
    </submittedName>
</protein>
<evidence type="ECO:0000313" key="1">
    <source>
        <dbReference type="EMBL" id="MPC72469.1"/>
    </source>
</evidence>
<dbReference type="AlphaFoldDB" id="A0A5B7HRT4"/>
<sequence length="35" mass="4243">MWWCPLCCHHLLWGIVYMGKGEIWPARSWRLRGSI</sequence>
<proteinExistence type="predicted"/>
<comment type="caution">
    <text evidence="1">The sequence shown here is derived from an EMBL/GenBank/DDBJ whole genome shotgun (WGS) entry which is preliminary data.</text>
</comment>
<reference evidence="1 2" key="1">
    <citation type="submission" date="2019-05" db="EMBL/GenBank/DDBJ databases">
        <title>Another draft genome of Portunus trituberculatus and its Hox gene families provides insights of decapod evolution.</title>
        <authorList>
            <person name="Jeong J.-H."/>
            <person name="Song I."/>
            <person name="Kim S."/>
            <person name="Choi T."/>
            <person name="Kim D."/>
            <person name="Ryu S."/>
            <person name="Kim W."/>
        </authorList>
    </citation>
    <scope>NUCLEOTIDE SEQUENCE [LARGE SCALE GENOMIC DNA]</scope>
    <source>
        <tissue evidence="1">Muscle</tissue>
    </source>
</reference>
<accession>A0A5B7HRT4</accession>